<feature type="compositionally biased region" description="Polar residues" evidence="1">
    <location>
        <begin position="115"/>
        <end position="124"/>
    </location>
</feature>
<feature type="compositionally biased region" description="Basic and acidic residues" evidence="1">
    <location>
        <begin position="1"/>
        <end position="14"/>
    </location>
</feature>
<evidence type="ECO:0000256" key="1">
    <source>
        <dbReference type="SAM" id="MobiDB-lite"/>
    </source>
</evidence>
<reference evidence="2 3" key="1">
    <citation type="submission" date="2014-12" db="EMBL/GenBank/DDBJ databases">
        <title>Genome assembly of Enhygromyxa salina DSM 15201.</title>
        <authorList>
            <person name="Sharma G."/>
            <person name="Subramanian S."/>
        </authorList>
    </citation>
    <scope>NUCLEOTIDE SEQUENCE [LARGE SCALE GENOMIC DNA]</scope>
    <source>
        <strain evidence="2 3">DSM 15201</strain>
    </source>
</reference>
<feature type="region of interest" description="Disordered" evidence="1">
    <location>
        <begin position="1"/>
        <end position="37"/>
    </location>
</feature>
<sequence length="152" mass="16485">MPDFHSRIVDEPSQRADIVGGESPAEVSRRRRGWERPSAQGLKVAAVAAEPVDVIERLPSAQEAVRDIEDVIRLVIGAVLAEQRQPLVKRLSKPERADQVVDRTDAAERDRSDSTRQLVASSASPELGSVVTRRHATPGLPEAAVDLVLLGS</sequence>
<evidence type="ECO:0000313" key="2">
    <source>
        <dbReference type="EMBL" id="KIG17455.1"/>
    </source>
</evidence>
<dbReference type="AlphaFoldDB" id="A0A0C2D723"/>
<organism evidence="2 3">
    <name type="scientific">Enhygromyxa salina</name>
    <dbReference type="NCBI Taxonomy" id="215803"/>
    <lineage>
        <taxon>Bacteria</taxon>
        <taxon>Pseudomonadati</taxon>
        <taxon>Myxococcota</taxon>
        <taxon>Polyangia</taxon>
        <taxon>Nannocystales</taxon>
        <taxon>Nannocystaceae</taxon>
        <taxon>Enhygromyxa</taxon>
    </lineage>
</organism>
<feature type="region of interest" description="Disordered" evidence="1">
    <location>
        <begin position="92"/>
        <end position="135"/>
    </location>
</feature>
<proteinExistence type="predicted"/>
<dbReference type="Proteomes" id="UP000031599">
    <property type="component" value="Unassembled WGS sequence"/>
</dbReference>
<protein>
    <submittedName>
        <fullName evidence="2">Uncharacterized protein</fullName>
    </submittedName>
</protein>
<accession>A0A0C2D723</accession>
<gene>
    <name evidence="2" type="ORF">DB30_03156</name>
</gene>
<evidence type="ECO:0000313" key="3">
    <source>
        <dbReference type="Proteomes" id="UP000031599"/>
    </source>
</evidence>
<comment type="caution">
    <text evidence="2">The sequence shown here is derived from an EMBL/GenBank/DDBJ whole genome shotgun (WGS) entry which is preliminary data.</text>
</comment>
<name>A0A0C2D723_9BACT</name>
<dbReference type="EMBL" id="JMCC02000023">
    <property type="protein sequence ID" value="KIG17455.1"/>
    <property type="molecule type" value="Genomic_DNA"/>
</dbReference>
<feature type="compositionally biased region" description="Basic and acidic residues" evidence="1">
    <location>
        <begin position="92"/>
        <end position="114"/>
    </location>
</feature>